<dbReference type="InterPro" id="IPR042504">
    <property type="entry name" value="Regulatory_protein_E2_N_2"/>
</dbReference>
<comment type="subunit">
    <text evidence="12">Binds DNA as homodimer. Interacts with protein E1; this interaction greatly increases E1 DNA-binding activity. Interacts with protein L1; this interaction enhances E2-dependent replication and transcription activation. Interacts with protein L2; this interaction inhibits E2 transcriptional activity but not DNA replication function E2. Interacts with protein E7; this interaction inhibits E7 oncogenic activity. Interacts with host TAF1; this interaction modulates E2-dependent transcriptional regulation. Interacts with host BRD4; this interaction mediates E2 transcriptional activation function. Additionally, the interaction with host BRD4 on mitotic chromosomes mediates tethering of the viral genome. Interacts with host TOPBP1; this interaction is required for optimal viral DNA replication.</text>
</comment>
<evidence type="ECO:0000256" key="11">
    <source>
        <dbReference type="ARBA" id="ARBA00023163"/>
    </source>
</evidence>
<keyword evidence="8 12" id="KW-0805">Transcription regulation</keyword>
<keyword evidence="11 12" id="KW-0804">Transcription</keyword>
<sequence length="397" mass="45370">METQQTLADRFAAQQDIQMTLIEKESTALADHIAYWDSVRLENILGYYARKEGYTHLGLHPLPSLTVLEYKSKEAIKMKLLLISLSKSQYGNEPWTLAEVSAEQMNSDPKNCFKKKAFTVTVNFDNDVNNSFPYICWEHIYYQDDNSDWHKVAGQVDINGLFFREITGDISYFTLFQPDAERYGRTQQWSVSFKNQTLFTSVTSSTRPAADTESRAPSRSPTHALPVSKTPRKRRYQADEDTDRQSPTSTSPGVRLRRRQQGESSSRPSTRSNSRRRRGDYDSAPTPEEVGSGTRSVPRQGVTGIRRLQAEAWDPYLINLEGCANSLKCFRNRFSHKHPHLFTAASSVFHWIYNNNENANVGRMLVAFKSPEQRQLFLQSVTIPKGCDYCFGNLDCL</sequence>
<dbReference type="InterPro" id="IPR001866">
    <property type="entry name" value="PPV_E2_N"/>
</dbReference>
<comment type="similarity">
    <text evidence="12">Belongs to the papillomaviridae E2 protein family.</text>
</comment>
<evidence type="ECO:0000256" key="13">
    <source>
        <dbReference type="SAM" id="MobiDB-lite"/>
    </source>
</evidence>
<dbReference type="SUPFAM" id="SSF51332">
    <property type="entry name" value="E2 regulatory, transactivation domain"/>
    <property type="match status" value="1"/>
</dbReference>
<evidence type="ECO:0000256" key="1">
    <source>
        <dbReference type="ARBA" id="ARBA00004147"/>
    </source>
</evidence>
<dbReference type="HAMAP" id="MF_04001">
    <property type="entry name" value="PPV_E2"/>
    <property type="match status" value="1"/>
</dbReference>
<dbReference type="GO" id="GO:0006351">
    <property type="term" value="P:DNA-templated transcription"/>
    <property type="evidence" value="ECO:0007669"/>
    <property type="project" value="UniProtKB-UniRule"/>
</dbReference>
<evidence type="ECO:0000256" key="4">
    <source>
        <dbReference type="ARBA" id="ARBA00022518"/>
    </source>
</evidence>
<keyword evidence="6 12" id="KW-1048">Host nucleus</keyword>
<feature type="domain" description="Papillomavirus E2 C-terminal" evidence="15">
    <location>
        <begin position="318"/>
        <end position="392"/>
    </location>
</feature>
<evidence type="ECO:0000313" key="16">
    <source>
        <dbReference type="EMBL" id="AYA94149.1"/>
    </source>
</evidence>
<dbReference type="GO" id="GO:0006275">
    <property type="term" value="P:regulation of DNA replication"/>
    <property type="evidence" value="ECO:0007669"/>
    <property type="project" value="UniProtKB-UniRule"/>
</dbReference>
<dbReference type="Gene3D" id="1.10.287.30">
    <property type="entry name" value="E2 (early) protein, N terminal domain, subdomain 1"/>
    <property type="match status" value="1"/>
</dbReference>
<evidence type="ECO:0000256" key="10">
    <source>
        <dbReference type="ARBA" id="ARBA00023159"/>
    </source>
</evidence>
<organism evidence="16">
    <name type="scientific">Human papillomavirus</name>
    <dbReference type="NCBI Taxonomy" id="10566"/>
    <lineage>
        <taxon>Viruses</taxon>
        <taxon>Monodnaviria</taxon>
        <taxon>Shotokuvirae</taxon>
        <taxon>Cossaviricota</taxon>
        <taxon>Papovaviricetes</taxon>
        <taxon>Zurhausenvirales</taxon>
        <taxon>Papillomaviridae</taxon>
    </lineage>
</organism>
<dbReference type="GO" id="GO:0039693">
    <property type="term" value="P:viral DNA genome replication"/>
    <property type="evidence" value="ECO:0007669"/>
    <property type="project" value="UniProtKB-UniRule"/>
</dbReference>
<dbReference type="Gene3D" id="3.30.70.330">
    <property type="match status" value="1"/>
</dbReference>
<dbReference type="InterPro" id="IPR042503">
    <property type="entry name" value="Regulatory_protein_E2_N_1"/>
</dbReference>
<evidence type="ECO:0000259" key="15">
    <source>
        <dbReference type="Pfam" id="PF00511"/>
    </source>
</evidence>
<dbReference type="Pfam" id="PF00508">
    <property type="entry name" value="PPV_E2_N"/>
    <property type="match status" value="1"/>
</dbReference>
<feature type="region of interest" description="Disordered" evidence="13">
    <location>
        <begin position="200"/>
        <end position="302"/>
    </location>
</feature>
<accession>A0A385PJD2</accession>
<dbReference type="GO" id="GO:0003700">
    <property type="term" value="F:DNA-binding transcription factor activity"/>
    <property type="evidence" value="ECO:0007669"/>
    <property type="project" value="UniProtKB-UniRule"/>
</dbReference>
<comment type="caution">
    <text evidence="12">Lacks conserved residue(s) required for the propagation of feature annotation.</text>
</comment>
<proteinExistence type="inferred from homology"/>
<reference evidence="16" key="1">
    <citation type="journal article" date="2018" name="Nat. Med.">
        <title>Expanded skin virome in DOCK8-deficient patients.</title>
        <authorList>
            <consortium name="NISC Comparative Sequencing Program"/>
            <person name="Tirosh O."/>
            <person name="Conlan S."/>
            <person name="Deming C."/>
            <person name="Lee-Lin S.Q."/>
            <person name="Huang X."/>
            <person name="Su H.C."/>
            <person name="Freeman A.F."/>
            <person name="Segre J.A."/>
            <person name="Kong H.H."/>
        </authorList>
    </citation>
    <scope>NUCLEOTIDE SEQUENCE</scope>
    <source>
        <strain evidence="16">HPV-mSK_138</strain>
    </source>
</reference>
<evidence type="ECO:0000256" key="2">
    <source>
        <dbReference type="ARBA" id="ARBA00007794"/>
    </source>
</evidence>
<keyword evidence="7 12" id="KW-0235">DNA replication</keyword>
<keyword evidence="10 12" id="KW-0010">Activator</keyword>
<feature type="domain" description="Papillomavirus E2 N-terminal" evidence="14">
    <location>
        <begin position="6"/>
        <end position="202"/>
    </location>
</feature>
<dbReference type="InterPro" id="IPR000427">
    <property type="entry name" value="Papillomavirus_E2_C"/>
</dbReference>
<dbReference type="SUPFAM" id="SSF54957">
    <property type="entry name" value="Viral DNA-binding domain"/>
    <property type="match status" value="1"/>
</dbReference>
<dbReference type="InterPro" id="IPR012677">
    <property type="entry name" value="Nucleotide-bd_a/b_plait_sf"/>
</dbReference>
<comment type="PTM">
    <text evidence="12">Phosphorylated.</text>
</comment>
<evidence type="ECO:0000256" key="6">
    <source>
        <dbReference type="ARBA" id="ARBA00022562"/>
    </source>
</evidence>
<evidence type="ECO:0000256" key="5">
    <source>
        <dbReference type="ARBA" id="ARBA00022553"/>
    </source>
</evidence>
<keyword evidence="9 12" id="KW-0238">DNA-binding</keyword>
<evidence type="ECO:0000256" key="7">
    <source>
        <dbReference type="ARBA" id="ARBA00022705"/>
    </source>
</evidence>
<keyword evidence="3 12" id="KW-0678">Repressor</keyword>
<dbReference type="GO" id="GO:0000166">
    <property type="term" value="F:nucleotide binding"/>
    <property type="evidence" value="ECO:0007669"/>
    <property type="project" value="UniProtKB-UniRule"/>
</dbReference>
<dbReference type="GO" id="GO:0006260">
    <property type="term" value="P:DNA replication"/>
    <property type="evidence" value="ECO:0007669"/>
    <property type="project" value="UniProtKB-KW"/>
</dbReference>
<feature type="region of interest" description="DNA-binding domain" evidence="12">
    <location>
        <begin position="314"/>
        <end position="397"/>
    </location>
</feature>
<dbReference type="EMBL" id="MH777280">
    <property type="protein sequence ID" value="AYA94149.1"/>
    <property type="molecule type" value="Genomic_DNA"/>
</dbReference>
<dbReference type="Gene3D" id="2.170.200.10">
    <property type="entry name" value="Papillomavirus E2 early protein domain"/>
    <property type="match status" value="1"/>
</dbReference>
<dbReference type="Pfam" id="PF00511">
    <property type="entry name" value="PPV_E2_C"/>
    <property type="match status" value="1"/>
</dbReference>
<gene>
    <name evidence="12" type="primary">E2</name>
</gene>
<dbReference type="GO" id="GO:0003677">
    <property type="term" value="F:DNA binding"/>
    <property type="evidence" value="ECO:0007669"/>
    <property type="project" value="UniProtKB-UniRule"/>
</dbReference>
<protein>
    <recommendedName>
        <fullName evidence="12">Regulatory protein E2</fullName>
    </recommendedName>
</protein>
<evidence type="ECO:0000256" key="9">
    <source>
        <dbReference type="ARBA" id="ARBA00023125"/>
    </source>
</evidence>
<evidence type="ECO:0000256" key="12">
    <source>
        <dbReference type="HAMAP-Rule" id="MF_04001"/>
    </source>
</evidence>
<evidence type="ECO:0000256" key="8">
    <source>
        <dbReference type="ARBA" id="ARBA00023015"/>
    </source>
</evidence>
<keyword evidence="4 12" id="KW-0244">Early protein</keyword>
<comment type="subcellular location">
    <subcellularLocation>
        <location evidence="1 12">Host nucleus</location>
    </subcellularLocation>
</comment>
<name>A0A385PJD2_9PAPI</name>
<dbReference type="InterPro" id="IPR036050">
    <property type="entry name" value="Regulatory_protein_E2_N"/>
</dbReference>
<evidence type="ECO:0000259" key="14">
    <source>
        <dbReference type="Pfam" id="PF00508"/>
    </source>
</evidence>
<evidence type="ECO:0000256" key="3">
    <source>
        <dbReference type="ARBA" id="ARBA00022491"/>
    </source>
</evidence>
<keyword evidence="5 12" id="KW-0597">Phosphoprotein</keyword>
<comment type="similarity">
    <text evidence="2">Belongs to the papillomaviridae E8^E2C protein family.</text>
</comment>
<dbReference type="InterPro" id="IPR033668">
    <property type="entry name" value="Reg_prot_E2"/>
</dbReference>
<comment type="function">
    <text evidence="12">Plays a role in the initiation of viral DNA replication. A dimer of E2 interacts with a dimer of E1 in order to improve specificity of E1 DNA binding activity. Once the complex recognizes and binds DNA at specific sites, the E2 dimer is removed from DNA. E2 also regulates viral transcription through binding to the E2RE response element (5'-ACCNNNNNNGGT-3') present in multiple copies in the regulatory regions of the viral genome. Activates or represses transcription depending on E2RE's position with regards to proximal promoter elements including the TATA-box. Repression occurs by sterically hindering the assembly of the transcription initiation complex.</text>
</comment>
<dbReference type="InterPro" id="IPR035975">
    <property type="entry name" value="E2/EBNA1_C_sf"/>
</dbReference>
<dbReference type="GO" id="GO:0042025">
    <property type="term" value="C:host cell nucleus"/>
    <property type="evidence" value="ECO:0007669"/>
    <property type="project" value="UniProtKB-SubCell"/>
</dbReference>